<reference evidence="1 2" key="1">
    <citation type="submission" date="2018-06" db="EMBL/GenBank/DDBJ databases">
        <authorList>
            <person name="Strepis N."/>
        </authorList>
    </citation>
    <scope>NUCLEOTIDE SEQUENCE [LARGE SCALE GENOMIC DNA]</scope>
    <source>
        <strain evidence="1">LUCI</strain>
    </source>
</reference>
<proteinExistence type="predicted"/>
<evidence type="ECO:0000313" key="1">
    <source>
        <dbReference type="EMBL" id="VBB09330.1"/>
    </source>
</evidence>
<sequence length="67" mass="8096">MAEEVVQVNHRHLVLTIDEGLREIFERNRFLLKEFMDEAVRIVQEYFKKKYKVPLELLLVCIHLVRG</sequence>
<dbReference type="Proteomes" id="UP000277811">
    <property type="component" value="Unassembled WGS sequence"/>
</dbReference>
<protein>
    <submittedName>
        <fullName evidence="1">Uncharacterized protein</fullName>
    </submittedName>
</protein>
<keyword evidence="2" id="KW-1185">Reference proteome</keyword>
<dbReference type="AlphaFoldDB" id="A0A498REU5"/>
<organism evidence="1 2">
    <name type="scientific">Lucifera butyrica</name>
    <dbReference type="NCBI Taxonomy" id="1351585"/>
    <lineage>
        <taxon>Bacteria</taxon>
        <taxon>Bacillati</taxon>
        <taxon>Bacillota</taxon>
        <taxon>Negativicutes</taxon>
        <taxon>Veillonellales</taxon>
        <taxon>Veillonellaceae</taxon>
        <taxon>Lucifera</taxon>
    </lineage>
</organism>
<name>A0A498REU5_9FIRM</name>
<accession>A0A498REU5</accession>
<evidence type="ECO:0000313" key="2">
    <source>
        <dbReference type="Proteomes" id="UP000277811"/>
    </source>
</evidence>
<dbReference type="EMBL" id="UPPP01000116">
    <property type="protein sequence ID" value="VBB09330.1"/>
    <property type="molecule type" value="Genomic_DNA"/>
</dbReference>
<gene>
    <name evidence="1" type="ORF">LUCI_4620</name>
</gene>